<gene>
    <name evidence="9" type="ORF">PHMEG_00015414</name>
</gene>
<name>A0A225W1U1_9STRA</name>
<feature type="domain" description="HSF-type DNA-binding" evidence="8">
    <location>
        <begin position="33"/>
        <end position="139"/>
    </location>
</feature>
<evidence type="ECO:0000313" key="10">
    <source>
        <dbReference type="Proteomes" id="UP000198211"/>
    </source>
</evidence>
<dbReference type="Pfam" id="PF00447">
    <property type="entry name" value="HSF_DNA-bind"/>
    <property type="match status" value="1"/>
</dbReference>
<evidence type="ECO:0000256" key="6">
    <source>
        <dbReference type="RuleBase" id="RU004020"/>
    </source>
</evidence>
<accession>A0A225W1U1</accession>
<dbReference type="EMBL" id="NBNE01002094">
    <property type="protein sequence ID" value="OWZ11545.1"/>
    <property type="molecule type" value="Genomic_DNA"/>
</dbReference>
<comment type="subcellular location">
    <subcellularLocation>
        <location evidence="1">Nucleus</location>
    </subcellularLocation>
</comment>
<keyword evidence="10" id="KW-1185">Reference proteome</keyword>
<feature type="region of interest" description="Disordered" evidence="7">
    <location>
        <begin position="1"/>
        <end position="24"/>
    </location>
</feature>
<dbReference type="SMART" id="SM00415">
    <property type="entry name" value="HSF"/>
    <property type="match status" value="1"/>
</dbReference>
<dbReference type="Proteomes" id="UP000198211">
    <property type="component" value="Unassembled WGS sequence"/>
</dbReference>
<keyword evidence="5" id="KW-0539">Nucleus</keyword>
<dbReference type="PRINTS" id="PR00056">
    <property type="entry name" value="HSFDOMAIN"/>
</dbReference>
<dbReference type="InterPro" id="IPR036388">
    <property type="entry name" value="WH-like_DNA-bd_sf"/>
</dbReference>
<sequence>MASAVQVEGEQRPLRIRVSDSVEPDVKRPRREEPALFLEKTYELLERCPSELASWTSKGDSFVVKQPTAFAEHVIPTYFKHRKFSSFVRQLNLYGFRKVRATSTTDETEEDASPKDWWEFRHERFLRGRRELLCDIRRRSPSDAKATTPLGNGTPVERVEFEELRTEVIGLREEMHKMQRTNQQLTGLLQTLLQRFNGDNDGSNSGNRKAQGFANSPSVAQSQPKSLPSIALPSPTASASLTGPQLALLQLRQGIQPQVTSVSEPPGYGIRSPEDVAVRELSRVASEIRTDLLACITARVTGFLRVHREQSETRDADADAVAEAVGSDIRQKLAQLQAAAPTSDPMLLDAETTCMYRVEILKFISRELPRAVQDAVDKRLPAPERLKQRPAKDRSLLALLVQKAQKALEQQMHSETAAVTTGRR</sequence>
<evidence type="ECO:0000256" key="2">
    <source>
        <dbReference type="ARBA" id="ARBA00023015"/>
    </source>
</evidence>
<comment type="caution">
    <text evidence="9">The sequence shown here is derived from an EMBL/GenBank/DDBJ whole genome shotgun (WGS) entry which is preliminary data.</text>
</comment>
<keyword evidence="4" id="KW-0804">Transcription</keyword>
<dbReference type="GO" id="GO:0005634">
    <property type="term" value="C:nucleus"/>
    <property type="evidence" value="ECO:0007669"/>
    <property type="project" value="UniProtKB-SubCell"/>
</dbReference>
<dbReference type="PANTHER" id="PTHR10015:SF206">
    <property type="entry name" value="HSF-TYPE DNA-BINDING DOMAIN-CONTAINING PROTEIN"/>
    <property type="match status" value="1"/>
</dbReference>
<evidence type="ECO:0000256" key="5">
    <source>
        <dbReference type="ARBA" id="ARBA00023242"/>
    </source>
</evidence>
<dbReference type="InterPro" id="IPR000232">
    <property type="entry name" value="HSF_DNA-bd"/>
</dbReference>
<keyword evidence="2" id="KW-0805">Transcription regulation</keyword>
<dbReference type="Gene3D" id="1.10.10.10">
    <property type="entry name" value="Winged helix-like DNA-binding domain superfamily/Winged helix DNA-binding domain"/>
    <property type="match status" value="1"/>
</dbReference>
<dbReference type="AlphaFoldDB" id="A0A225W1U1"/>
<evidence type="ECO:0000256" key="4">
    <source>
        <dbReference type="ARBA" id="ARBA00023163"/>
    </source>
</evidence>
<organism evidence="9 10">
    <name type="scientific">Phytophthora megakarya</name>
    <dbReference type="NCBI Taxonomy" id="4795"/>
    <lineage>
        <taxon>Eukaryota</taxon>
        <taxon>Sar</taxon>
        <taxon>Stramenopiles</taxon>
        <taxon>Oomycota</taxon>
        <taxon>Peronosporomycetes</taxon>
        <taxon>Peronosporales</taxon>
        <taxon>Peronosporaceae</taxon>
        <taxon>Phytophthora</taxon>
    </lineage>
</organism>
<dbReference type="FunFam" id="1.10.10.10:FF:000027">
    <property type="entry name" value="Heat shock transcription factor 1"/>
    <property type="match status" value="1"/>
</dbReference>
<dbReference type="SUPFAM" id="SSF46785">
    <property type="entry name" value="Winged helix' DNA-binding domain"/>
    <property type="match status" value="1"/>
</dbReference>
<dbReference type="PANTHER" id="PTHR10015">
    <property type="entry name" value="HEAT SHOCK TRANSCRIPTION FACTOR"/>
    <property type="match status" value="1"/>
</dbReference>
<feature type="compositionally biased region" description="Polar residues" evidence="7">
    <location>
        <begin position="213"/>
        <end position="226"/>
    </location>
</feature>
<evidence type="ECO:0000256" key="1">
    <source>
        <dbReference type="ARBA" id="ARBA00004123"/>
    </source>
</evidence>
<comment type="similarity">
    <text evidence="6">Belongs to the HSF family.</text>
</comment>
<feature type="compositionally biased region" description="Low complexity" evidence="7">
    <location>
        <begin position="196"/>
        <end position="207"/>
    </location>
</feature>
<keyword evidence="3" id="KW-0238">DNA-binding</keyword>
<evidence type="ECO:0000256" key="3">
    <source>
        <dbReference type="ARBA" id="ARBA00023125"/>
    </source>
</evidence>
<feature type="region of interest" description="Disordered" evidence="7">
    <location>
        <begin position="196"/>
        <end position="238"/>
    </location>
</feature>
<dbReference type="GO" id="GO:0043565">
    <property type="term" value="F:sequence-specific DNA binding"/>
    <property type="evidence" value="ECO:0007669"/>
    <property type="project" value="InterPro"/>
</dbReference>
<proteinExistence type="inferred from homology"/>
<feature type="compositionally biased region" description="Basic and acidic residues" evidence="7">
    <location>
        <begin position="9"/>
        <end position="24"/>
    </location>
</feature>
<dbReference type="GO" id="GO:0003700">
    <property type="term" value="F:DNA-binding transcription factor activity"/>
    <property type="evidence" value="ECO:0007669"/>
    <property type="project" value="InterPro"/>
</dbReference>
<reference evidence="10" key="1">
    <citation type="submission" date="2017-03" db="EMBL/GenBank/DDBJ databases">
        <title>Phytopthora megakarya and P. palmivora, two closely related causual agents of cacao black pod achieved similar genome size and gene model numbers by different mechanisms.</title>
        <authorList>
            <person name="Ali S."/>
            <person name="Shao J."/>
            <person name="Larry D.J."/>
            <person name="Kronmiller B."/>
            <person name="Shen D."/>
            <person name="Strem M.D."/>
            <person name="Melnick R.L."/>
            <person name="Guiltinan M.J."/>
            <person name="Tyler B.M."/>
            <person name="Meinhardt L.W."/>
            <person name="Bailey B.A."/>
        </authorList>
    </citation>
    <scope>NUCLEOTIDE SEQUENCE [LARGE SCALE GENOMIC DNA]</scope>
    <source>
        <strain evidence="10">zdho120</strain>
    </source>
</reference>
<dbReference type="InterPro" id="IPR036390">
    <property type="entry name" value="WH_DNA-bd_sf"/>
</dbReference>
<protein>
    <submittedName>
        <fullName evidence="9">HSF-type DNAbinding protein</fullName>
    </submittedName>
</protein>
<dbReference type="STRING" id="4795.A0A225W1U1"/>
<dbReference type="OrthoDB" id="60033at2759"/>
<evidence type="ECO:0000313" key="9">
    <source>
        <dbReference type="EMBL" id="OWZ11545.1"/>
    </source>
</evidence>
<evidence type="ECO:0000259" key="8">
    <source>
        <dbReference type="SMART" id="SM00415"/>
    </source>
</evidence>
<evidence type="ECO:0000256" key="7">
    <source>
        <dbReference type="SAM" id="MobiDB-lite"/>
    </source>
</evidence>